<dbReference type="EMBL" id="JAUEPL010000004">
    <property type="protein sequence ID" value="MDN3293278.1"/>
    <property type="molecule type" value="Genomic_DNA"/>
</dbReference>
<reference evidence="1" key="1">
    <citation type="submission" date="2023-06" db="EMBL/GenBank/DDBJ databases">
        <title>WGS-Sequencing of Streptomyces ficellus isolate 21 collected from sand in Gara Djebilet Iron Mine in Algeria.</title>
        <authorList>
            <person name="Zegers G.P."/>
            <person name="Gomez A."/>
            <person name="Gueddou A."/>
            <person name="Zahara A.F."/>
            <person name="Worth M."/>
            <person name="Sevigny J.L."/>
            <person name="Tisa L."/>
        </authorList>
    </citation>
    <scope>NUCLEOTIDE SEQUENCE</scope>
    <source>
        <strain evidence="1">AS11</strain>
    </source>
</reference>
<accession>A0ABT7Z1D2</accession>
<sequence>MISTLAPGTGRCSGVDVRRGLPVAVVTGRPVGDEPRVRALKRPGRGLPWVR</sequence>
<dbReference type="RefSeq" id="WP_290110132.1">
    <property type="nucleotide sequence ID" value="NZ_JAUEPL010000004.1"/>
</dbReference>
<keyword evidence="2" id="KW-1185">Reference proteome</keyword>
<comment type="caution">
    <text evidence="1">The sequence shown here is derived from an EMBL/GenBank/DDBJ whole genome shotgun (WGS) entry which is preliminary data.</text>
</comment>
<gene>
    <name evidence="1" type="ORF">QWM81_04285</name>
</gene>
<proteinExistence type="predicted"/>
<dbReference type="Proteomes" id="UP001174050">
    <property type="component" value="Unassembled WGS sequence"/>
</dbReference>
<organism evidence="1 2">
    <name type="scientific">Streptomyces ficellus</name>
    <dbReference type="NCBI Taxonomy" id="1977088"/>
    <lineage>
        <taxon>Bacteria</taxon>
        <taxon>Bacillati</taxon>
        <taxon>Actinomycetota</taxon>
        <taxon>Actinomycetes</taxon>
        <taxon>Kitasatosporales</taxon>
        <taxon>Streptomycetaceae</taxon>
        <taxon>Streptomyces</taxon>
    </lineage>
</organism>
<name>A0ABT7Z1D2_9ACTN</name>
<evidence type="ECO:0000313" key="2">
    <source>
        <dbReference type="Proteomes" id="UP001174050"/>
    </source>
</evidence>
<evidence type="ECO:0000313" key="1">
    <source>
        <dbReference type="EMBL" id="MDN3293278.1"/>
    </source>
</evidence>
<protein>
    <submittedName>
        <fullName evidence="1">Uncharacterized protein</fullName>
    </submittedName>
</protein>